<dbReference type="GO" id="GO:0110153">
    <property type="term" value="F:RNA NAD-cap (NMN-forming) hydrolase activity"/>
    <property type="evidence" value="ECO:0007669"/>
    <property type="project" value="RHEA"/>
</dbReference>
<dbReference type="CDD" id="cd03429">
    <property type="entry name" value="NUDIX_NADH_pyrophosphatase_Nudt13"/>
    <property type="match status" value="1"/>
</dbReference>
<protein>
    <recommendedName>
        <fullName evidence="4">NAD(+) diphosphatase</fullName>
        <ecNumber evidence="4">3.6.1.22</ecNumber>
    </recommendedName>
</protein>
<accession>A0A641AH85</accession>
<keyword evidence="5" id="KW-0479">Metal-binding</keyword>
<comment type="cofactor">
    <cofactor evidence="2">
        <name>Zn(2+)</name>
        <dbReference type="ChEBI" id="CHEBI:29105"/>
    </cofactor>
</comment>
<keyword evidence="12" id="KW-1185">Reference proteome</keyword>
<dbReference type="InterPro" id="IPR020084">
    <property type="entry name" value="NUDIX_hydrolase_CS"/>
</dbReference>
<dbReference type="RefSeq" id="WP_129185256.1">
    <property type="nucleotide sequence ID" value="NZ_JAGIOG010000001.1"/>
</dbReference>
<keyword evidence="8" id="KW-0520">NAD</keyword>
<dbReference type="PROSITE" id="PS51462">
    <property type="entry name" value="NUDIX"/>
    <property type="match status" value="1"/>
</dbReference>
<dbReference type="Proteomes" id="UP001515100">
    <property type="component" value="Unassembled WGS sequence"/>
</dbReference>
<evidence type="ECO:0000256" key="2">
    <source>
        <dbReference type="ARBA" id="ARBA00001947"/>
    </source>
</evidence>
<dbReference type="GO" id="GO:0006742">
    <property type="term" value="P:NADP+ catabolic process"/>
    <property type="evidence" value="ECO:0007669"/>
    <property type="project" value="TreeGrafter"/>
</dbReference>
<dbReference type="GO" id="GO:0019677">
    <property type="term" value="P:NAD+ catabolic process"/>
    <property type="evidence" value="ECO:0007669"/>
    <property type="project" value="TreeGrafter"/>
</dbReference>
<dbReference type="AlphaFoldDB" id="A0A641AH85"/>
<evidence type="ECO:0000256" key="7">
    <source>
        <dbReference type="ARBA" id="ARBA00022842"/>
    </source>
</evidence>
<evidence type="ECO:0000256" key="3">
    <source>
        <dbReference type="ARBA" id="ARBA00009595"/>
    </source>
</evidence>
<dbReference type="InterPro" id="IPR015797">
    <property type="entry name" value="NUDIX_hydrolase-like_dom_sf"/>
</dbReference>
<gene>
    <name evidence="11" type="primary">nudC</name>
    <name evidence="11" type="ORF">ESP62_018275</name>
</gene>
<dbReference type="SUPFAM" id="SSF55811">
    <property type="entry name" value="Nudix"/>
    <property type="match status" value="1"/>
</dbReference>
<evidence type="ECO:0000256" key="4">
    <source>
        <dbReference type="ARBA" id="ARBA00012381"/>
    </source>
</evidence>
<dbReference type="NCBIfam" id="NF001299">
    <property type="entry name" value="PRK00241.1"/>
    <property type="match status" value="1"/>
</dbReference>
<dbReference type="InterPro" id="IPR000086">
    <property type="entry name" value="NUDIX_hydrolase_dom"/>
</dbReference>
<dbReference type="Gene3D" id="3.90.79.10">
    <property type="entry name" value="Nucleoside Triphosphate Pyrophosphohydrolase"/>
    <property type="match status" value="1"/>
</dbReference>
<dbReference type="PANTHER" id="PTHR42904:SF6">
    <property type="entry name" value="NAD-CAPPED RNA HYDROLASE NUDT12"/>
    <property type="match status" value="1"/>
</dbReference>
<keyword evidence="6 11" id="KW-0378">Hydrolase</keyword>
<evidence type="ECO:0000313" key="11">
    <source>
        <dbReference type="EMBL" id="KAA1373035.1"/>
    </source>
</evidence>
<dbReference type="PROSITE" id="PS00893">
    <property type="entry name" value="NUDIX_BOX"/>
    <property type="match status" value="1"/>
</dbReference>
<comment type="caution">
    <text evidence="11">The sequence shown here is derived from an EMBL/GenBank/DDBJ whole genome shotgun (WGS) entry which is preliminary data.</text>
</comment>
<dbReference type="GO" id="GO:0046872">
    <property type="term" value="F:metal ion binding"/>
    <property type="evidence" value="ECO:0007669"/>
    <property type="project" value="UniProtKB-KW"/>
</dbReference>
<dbReference type="Gene3D" id="3.90.79.20">
    <property type="match status" value="1"/>
</dbReference>
<dbReference type="GO" id="GO:0035529">
    <property type="term" value="F:NADH pyrophosphatase activity"/>
    <property type="evidence" value="ECO:0007669"/>
    <property type="project" value="TreeGrafter"/>
</dbReference>
<evidence type="ECO:0000256" key="9">
    <source>
        <dbReference type="ARBA" id="ARBA00023679"/>
    </source>
</evidence>
<proteinExistence type="inferred from homology"/>
<evidence type="ECO:0000256" key="6">
    <source>
        <dbReference type="ARBA" id="ARBA00022801"/>
    </source>
</evidence>
<sequence length="291" mass="32026">MDFAFDHAQHDRAGHLRKDDAWRSVPAGAPAIQVLVIGGEHVPTTDGSGLRWVSADEAPEGEWLFLGVKGDQRYAAVMVDRVPDELEPASLRMIGPSIDPGQASLAVHAVGIARWHQTHRFCARCGAATDVADAGHVRICPVCRAHHFPRTDPAVIMLITDDQDRALLGRQPVWPEGRFSTLAGFVEPGETLGDAVRREVMEEVGVPVGDVTYAASQPWPFPSSLMLGFFGRALSYDIRVDENEIAEARWFTREEVTEMTASSELLLPPNVSISRWLLQTWHGGEIHGKWA</sequence>
<name>A0A641AH85_9ACTN</name>
<dbReference type="Pfam" id="PF09297">
    <property type="entry name" value="Zn_ribbon_NUD"/>
    <property type="match status" value="1"/>
</dbReference>
<dbReference type="InterPro" id="IPR050241">
    <property type="entry name" value="NAD-cap_RNA_hydrolase_NudC"/>
</dbReference>
<comment type="similarity">
    <text evidence="3">Belongs to the Nudix hydrolase family. NudC subfamily.</text>
</comment>
<keyword evidence="7" id="KW-0460">Magnesium</keyword>
<comment type="cofactor">
    <cofactor evidence="1">
        <name>Mg(2+)</name>
        <dbReference type="ChEBI" id="CHEBI:18420"/>
    </cofactor>
</comment>
<dbReference type="EC" id="3.6.1.22" evidence="4"/>
<evidence type="ECO:0000256" key="8">
    <source>
        <dbReference type="ARBA" id="ARBA00023027"/>
    </source>
</evidence>
<evidence type="ECO:0000259" key="10">
    <source>
        <dbReference type="PROSITE" id="PS51462"/>
    </source>
</evidence>
<evidence type="ECO:0000256" key="1">
    <source>
        <dbReference type="ARBA" id="ARBA00001946"/>
    </source>
</evidence>
<dbReference type="GO" id="GO:0005829">
    <property type="term" value="C:cytosol"/>
    <property type="evidence" value="ECO:0007669"/>
    <property type="project" value="TreeGrafter"/>
</dbReference>
<dbReference type="Pfam" id="PF00293">
    <property type="entry name" value="NUDIX"/>
    <property type="match status" value="1"/>
</dbReference>
<reference evidence="11" key="1">
    <citation type="submission" date="2019-09" db="EMBL/GenBank/DDBJ databases">
        <authorList>
            <person name="Li J."/>
        </authorList>
    </citation>
    <scope>NUCLEOTIDE SEQUENCE [LARGE SCALE GENOMIC DNA]</scope>
    <source>
        <strain evidence="11">NRBC 14897</strain>
    </source>
</reference>
<dbReference type="EMBL" id="SDPP02000006">
    <property type="protein sequence ID" value="KAA1373035.1"/>
    <property type="molecule type" value="Genomic_DNA"/>
</dbReference>
<organism evidence="11 12">
    <name type="scientific">Aeromicrobium fastidiosum</name>
    <dbReference type="NCBI Taxonomy" id="52699"/>
    <lineage>
        <taxon>Bacteria</taxon>
        <taxon>Bacillati</taxon>
        <taxon>Actinomycetota</taxon>
        <taxon>Actinomycetes</taxon>
        <taxon>Propionibacteriales</taxon>
        <taxon>Nocardioidaceae</taxon>
        <taxon>Aeromicrobium</taxon>
    </lineage>
</organism>
<dbReference type="InterPro" id="IPR015376">
    <property type="entry name" value="Znr_NADH_PPase"/>
</dbReference>
<dbReference type="InterPro" id="IPR049734">
    <property type="entry name" value="NudC-like_C"/>
</dbReference>
<feature type="domain" description="Nudix hydrolase" evidence="10">
    <location>
        <begin position="149"/>
        <end position="273"/>
    </location>
</feature>
<dbReference type="OrthoDB" id="9791656at2"/>
<evidence type="ECO:0000313" key="12">
    <source>
        <dbReference type="Proteomes" id="UP001515100"/>
    </source>
</evidence>
<evidence type="ECO:0000256" key="5">
    <source>
        <dbReference type="ARBA" id="ARBA00022723"/>
    </source>
</evidence>
<dbReference type="PANTHER" id="PTHR42904">
    <property type="entry name" value="NUDIX HYDROLASE, NUDC SUBFAMILY"/>
    <property type="match status" value="1"/>
</dbReference>
<comment type="catalytic activity">
    <reaction evidence="9">
        <text>a 5'-end NAD(+)-phospho-ribonucleoside in mRNA + H2O = a 5'-end phospho-adenosine-phospho-ribonucleoside in mRNA + beta-nicotinamide D-ribonucleotide + 2 H(+)</text>
        <dbReference type="Rhea" id="RHEA:60876"/>
        <dbReference type="Rhea" id="RHEA-COMP:15698"/>
        <dbReference type="Rhea" id="RHEA-COMP:15719"/>
        <dbReference type="ChEBI" id="CHEBI:14649"/>
        <dbReference type="ChEBI" id="CHEBI:15377"/>
        <dbReference type="ChEBI" id="CHEBI:15378"/>
        <dbReference type="ChEBI" id="CHEBI:144029"/>
        <dbReference type="ChEBI" id="CHEBI:144051"/>
    </reaction>
    <physiologicalReaction direction="left-to-right" evidence="9">
        <dbReference type="Rhea" id="RHEA:60877"/>
    </physiologicalReaction>
</comment>